<dbReference type="RefSeq" id="WP_157772556.1">
    <property type="nucleotide sequence ID" value="NZ_BMCF01000008.1"/>
</dbReference>
<reference evidence="1 2" key="1">
    <citation type="submission" date="2021-03" db="EMBL/GenBank/DDBJ databases">
        <title>Staphylococci and Mammaliicocci in bats.</title>
        <authorList>
            <person name="Fountain K."/>
        </authorList>
    </citation>
    <scope>NUCLEOTIDE SEQUENCE [LARGE SCALE GENOMIC DNA]</scope>
    <source>
        <strain evidence="1 2">18_1_E_SW</strain>
    </source>
</reference>
<protein>
    <submittedName>
        <fullName evidence="1">Uncharacterized protein</fullName>
    </submittedName>
</protein>
<dbReference type="Proteomes" id="UP000664081">
    <property type="component" value="Unassembled WGS sequence"/>
</dbReference>
<sequence>MTQFTLTLETSILTSTKDIPRYVNNIIEATLENEFDKLQHHREASV</sequence>
<accession>A0ABS3KYY2</accession>
<evidence type="ECO:0000313" key="1">
    <source>
        <dbReference type="EMBL" id="MBO1226519.1"/>
    </source>
</evidence>
<keyword evidence="2" id="KW-1185">Reference proteome</keyword>
<evidence type="ECO:0000313" key="2">
    <source>
        <dbReference type="Proteomes" id="UP000664081"/>
    </source>
</evidence>
<organism evidence="1 2">
    <name type="scientific">Staphylococcus nepalensis</name>
    <dbReference type="NCBI Taxonomy" id="214473"/>
    <lineage>
        <taxon>Bacteria</taxon>
        <taxon>Bacillati</taxon>
        <taxon>Bacillota</taxon>
        <taxon>Bacilli</taxon>
        <taxon>Bacillales</taxon>
        <taxon>Staphylococcaceae</taxon>
        <taxon>Staphylococcus</taxon>
    </lineage>
</organism>
<name>A0ABS3KYY2_9STAP</name>
<proteinExistence type="predicted"/>
<gene>
    <name evidence="1" type="ORF">J3T88_04170</name>
</gene>
<dbReference type="GeneID" id="66778229"/>
<comment type="caution">
    <text evidence="1">The sequence shown here is derived from an EMBL/GenBank/DDBJ whole genome shotgun (WGS) entry which is preliminary data.</text>
</comment>
<dbReference type="EMBL" id="JAFNLT010000003">
    <property type="protein sequence ID" value="MBO1226519.1"/>
    <property type="molecule type" value="Genomic_DNA"/>
</dbReference>